<evidence type="ECO:0000313" key="3">
    <source>
        <dbReference type="EMBL" id="ELY38604.1"/>
    </source>
</evidence>
<sequence>MTPDLSESDRALVRGIVYELDGLDGDEDRLSLVHALLLANDLEPNEDVVYVRGEDGALRLDTLRDDADAEAALQHAREMVAYAGEIQDDELEMALNGSIRRRADLPLSVRLRDRLVGAWDRLTGGLSR</sequence>
<dbReference type="EMBL" id="CP002064">
    <property type="protein sequence ID" value="ADJ16960.1"/>
    <property type="molecule type" value="Genomic_DNA"/>
</dbReference>
<dbReference type="AlphaFoldDB" id="D8JC53"/>
<keyword evidence="5" id="KW-1185">Reference proteome</keyword>
<dbReference type="PATRIC" id="fig|795797.18.peg.3524"/>
<geneLocation type="plasmid" evidence="1 4">
    <name>2</name>
</geneLocation>
<accession>D8JC53</accession>
<dbReference type="GeneID" id="9421438"/>
<proteinExistence type="predicted"/>
<dbReference type="EMBL" id="AOHV01000020">
    <property type="protein sequence ID" value="ELY38604.1"/>
    <property type="molecule type" value="Genomic_DNA"/>
</dbReference>
<dbReference type="RefSeq" id="WP_008415444.1">
    <property type="nucleotide sequence ID" value="NC_014299.1"/>
</dbReference>
<dbReference type="Proteomes" id="UP000011645">
    <property type="component" value="Unassembled WGS sequence"/>
</dbReference>
<reference evidence="1 4" key="1">
    <citation type="journal article" date="2010" name="J. Bacteriol.">
        <title>Complete genome sequence of Halalkalicoccus jeotgali B3(T), an extremely halophilic archaeon.</title>
        <authorList>
            <person name="Roh S.W."/>
            <person name="Nam Y.D."/>
            <person name="Nam S.H."/>
            <person name="Choi S.H."/>
            <person name="Park H.S."/>
            <person name="Bae J.W."/>
        </authorList>
    </citation>
    <scope>NUCLEOTIDE SEQUENCE [LARGE SCALE GENOMIC DNA]</scope>
    <source>
        <strain evidence="1">B3</strain>
        <strain evidence="4">DSM 18796 / CECT 7217 / JCM 14584 / KCTC 4019 / B3</strain>
        <plasmid evidence="4">2</plasmid>
    </source>
</reference>
<dbReference type="KEGG" id="hje:HacjB3_18243"/>
<organism evidence="1 4">
    <name type="scientific">Halalkalicoccus jeotgali (strain DSM 18796 / CECT 7217 / JCM 14584 / KCTC 4019 / B3)</name>
    <dbReference type="NCBI Taxonomy" id="795797"/>
    <lineage>
        <taxon>Archaea</taxon>
        <taxon>Methanobacteriati</taxon>
        <taxon>Methanobacteriota</taxon>
        <taxon>Stenosarchaea group</taxon>
        <taxon>Halobacteria</taxon>
        <taxon>Halobacteriales</taxon>
        <taxon>Halococcaceae</taxon>
        <taxon>Halalkalicoccus</taxon>
    </lineage>
</organism>
<reference evidence="3 5" key="2">
    <citation type="journal article" date="2014" name="PLoS Genet.">
        <title>Phylogenetically driven sequencing of extremely halophilic archaea reveals strategies for static and dynamic osmo-response.</title>
        <authorList>
            <person name="Becker E.A."/>
            <person name="Seitzer P.M."/>
            <person name="Tritt A."/>
            <person name="Larsen D."/>
            <person name="Krusor M."/>
            <person name="Yao A.I."/>
            <person name="Wu D."/>
            <person name="Madern D."/>
            <person name="Eisen J.A."/>
            <person name="Darling A.E."/>
            <person name="Facciotti M.T."/>
        </authorList>
    </citation>
    <scope>NUCLEOTIDE SEQUENCE [LARGE SCALE GENOMIC DNA]</scope>
    <source>
        <strain evidence="3">B3</strain>
        <strain evidence="5">DSM 18796 / CECT 7217 / JCM 14584 / KCTC 4019 / B3</strain>
    </source>
</reference>
<name>D8JC53_HALJB</name>
<keyword evidence="1" id="KW-0614">Plasmid</keyword>
<evidence type="ECO:0000313" key="5">
    <source>
        <dbReference type="Proteomes" id="UP000011645"/>
    </source>
</evidence>
<gene>
    <name evidence="1" type="ordered locus">HacjB3_18088</name>
    <name evidence="2" type="ordered locus">HacjB3_18243</name>
    <name evidence="3" type="ORF">C497_06679</name>
</gene>
<dbReference type="KEGG" id="hje:HacjB3_18088"/>
<evidence type="ECO:0000313" key="2">
    <source>
        <dbReference type="EMBL" id="ADJ16991.1"/>
    </source>
</evidence>
<dbReference type="EMBL" id="CP002064">
    <property type="protein sequence ID" value="ADJ16991.1"/>
    <property type="molecule type" value="Genomic_DNA"/>
</dbReference>
<dbReference type="HOGENOM" id="CLU_1954591_0_0_2"/>
<evidence type="ECO:0000313" key="4">
    <source>
        <dbReference type="Proteomes" id="UP000000390"/>
    </source>
</evidence>
<dbReference type="Proteomes" id="UP000000390">
    <property type="component" value="Plasmid 2"/>
</dbReference>
<protein>
    <submittedName>
        <fullName evidence="1">Uncharacterized protein</fullName>
    </submittedName>
</protein>
<evidence type="ECO:0000313" key="1">
    <source>
        <dbReference type="EMBL" id="ADJ16960.1"/>
    </source>
</evidence>